<dbReference type="STRING" id="5364.A0A5C3N588"/>
<comment type="subcellular location">
    <subcellularLocation>
        <location evidence="2">Cytoplasm</location>
    </subcellularLocation>
    <subcellularLocation>
        <location evidence="1">Nucleus</location>
    </subcellularLocation>
</comment>
<dbReference type="EMBL" id="ML213508">
    <property type="protein sequence ID" value="TFK52824.1"/>
    <property type="molecule type" value="Genomic_DNA"/>
</dbReference>
<evidence type="ECO:0000256" key="5">
    <source>
        <dbReference type="ARBA" id="ARBA00022790"/>
    </source>
</evidence>
<sequence length="495" mass="55612">MDVEMADATEQIVAQSRISKAPTPTVVVDENHPFELETYMSSYTGRVAVDRLVHIISLAPSIAPQALQLALRHIQSLRDPALYQVVLAAYEQAASHGSVQLPAADDVATINQRWVDETNTKNQSERMKLEVELKTYTNNMIKESIRMAHRDLGEFYRSVGDYSTSLKHFTKSREFCTTNQHIIEMCLSVLEILIEQRNYSHIPTYIFKADAALDQSTSASDSKAVGGGKGKASAERERYQTKLDFAMGLSQLGQGQYDKAAYSFLKLGAPAKLDDWVGKLVAPGDVAIFGTLCALASMSRSAIKSNVLENETFGIYIEHEPYVRDIVEAYMSNKFKVVLELLEKFSTRHYLDIYLSSHVHDLVNLIRNRSIVLYFQPFSSIKLDRMSTVFGWSVEEVERQVVALIQSGEIQGRVDSQNKILKARQEDPRAQLFAKALKAGSEMQSANRKLLLRMRLQQADLVVKMPKNQKPEQPEFVMGAGSQMLQMSEFVQLGP</sequence>
<dbReference type="OrthoDB" id="422427at2759"/>
<dbReference type="Gene3D" id="1.25.40.570">
    <property type="match status" value="1"/>
</dbReference>
<dbReference type="GO" id="GO:0005737">
    <property type="term" value="C:cytoplasm"/>
    <property type="evidence" value="ECO:0007669"/>
    <property type="project" value="UniProtKB-SubCell"/>
</dbReference>
<dbReference type="PANTHER" id="PTHR14145">
    <property type="entry name" value="26S PROTESOME SUBUNIT 6"/>
    <property type="match status" value="1"/>
</dbReference>
<protein>
    <submittedName>
        <fullName evidence="8">PCI-domain-containing protein</fullName>
    </submittedName>
</protein>
<dbReference type="Pfam" id="PF01399">
    <property type="entry name" value="PCI"/>
    <property type="match status" value="1"/>
</dbReference>
<evidence type="ECO:0000256" key="2">
    <source>
        <dbReference type="ARBA" id="ARBA00004496"/>
    </source>
</evidence>
<dbReference type="Pfam" id="PF10602">
    <property type="entry name" value="RPN7"/>
    <property type="match status" value="1"/>
</dbReference>
<evidence type="ECO:0000256" key="1">
    <source>
        <dbReference type="ARBA" id="ARBA00004123"/>
    </source>
</evidence>
<keyword evidence="5" id="KW-0736">Signalosome</keyword>
<dbReference type="InterPro" id="IPR045135">
    <property type="entry name" value="Rpn7_N"/>
</dbReference>
<gene>
    <name evidence="8" type="ORF">OE88DRAFT_1697146</name>
</gene>
<proteinExistence type="inferred from homology"/>
<keyword evidence="4" id="KW-0963">Cytoplasm</keyword>
<organism evidence="8 9">
    <name type="scientific">Heliocybe sulcata</name>
    <dbReference type="NCBI Taxonomy" id="5364"/>
    <lineage>
        <taxon>Eukaryota</taxon>
        <taxon>Fungi</taxon>
        <taxon>Dikarya</taxon>
        <taxon>Basidiomycota</taxon>
        <taxon>Agaricomycotina</taxon>
        <taxon>Agaricomycetes</taxon>
        <taxon>Gloeophyllales</taxon>
        <taxon>Gloeophyllaceae</taxon>
        <taxon>Heliocybe</taxon>
    </lineage>
</organism>
<evidence type="ECO:0000256" key="3">
    <source>
        <dbReference type="ARBA" id="ARBA00008793"/>
    </source>
</evidence>
<dbReference type="InterPro" id="IPR019585">
    <property type="entry name" value="Rpn7/CSN1"/>
</dbReference>
<dbReference type="SUPFAM" id="SSF46785">
    <property type="entry name" value="Winged helix' DNA-binding domain"/>
    <property type="match status" value="1"/>
</dbReference>
<evidence type="ECO:0000313" key="9">
    <source>
        <dbReference type="Proteomes" id="UP000305948"/>
    </source>
</evidence>
<dbReference type="InterPro" id="IPR036390">
    <property type="entry name" value="WH_DNA-bd_sf"/>
</dbReference>
<evidence type="ECO:0000313" key="8">
    <source>
        <dbReference type="EMBL" id="TFK52824.1"/>
    </source>
</evidence>
<dbReference type="InterPro" id="IPR000717">
    <property type="entry name" value="PCI_dom"/>
</dbReference>
<name>A0A5C3N588_9AGAM</name>
<accession>A0A5C3N588</accession>
<dbReference type="Proteomes" id="UP000305948">
    <property type="component" value="Unassembled WGS sequence"/>
</dbReference>
<dbReference type="AlphaFoldDB" id="A0A5C3N588"/>
<evidence type="ECO:0000259" key="7">
    <source>
        <dbReference type="PROSITE" id="PS50250"/>
    </source>
</evidence>
<keyword evidence="9" id="KW-1185">Reference proteome</keyword>
<dbReference type="SMART" id="SM00088">
    <property type="entry name" value="PINT"/>
    <property type="match status" value="1"/>
</dbReference>
<comment type="similarity">
    <text evidence="3">Belongs to the CSN1 family.</text>
</comment>
<dbReference type="GO" id="GO:0008180">
    <property type="term" value="C:COP9 signalosome"/>
    <property type="evidence" value="ECO:0007669"/>
    <property type="project" value="UniProtKB-KW"/>
</dbReference>
<keyword evidence="6" id="KW-0539">Nucleus</keyword>
<dbReference type="PROSITE" id="PS50250">
    <property type="entry name" value="PCI"/>
    <property type="match status" value="1"/>
</dbReference>
<evidence type="ECO:0000256" key="6">
    <source>
        <dbReference type="ARBA" id="ARBA00023242"/>
    </source>
</evidence>
<dbReference type="PANTHER" id="PTHR14145:SF2">
    <property type="entry name" value="COP9 SIGNALOSOME COMPLEX SUBUNIT 1"/>
    <property type="match status" value="1"/>
</dbReference>
<evidence type="ECO:0000256" key="4">
    <source>
        <dbReference type="ARBA" id="ARBA00022490"/>
    </source>
</evidence>
<feature type="domain" description="PCI" evidence="7">
    <location>
        <begin position="241"/>
        <end position="428"/>
    </location>
</feature>
<reference evidence="8 9" key="1">
    <citation type="journal article" date="2019" name="Nat. Ecol. Evol.">
        <title>Megaphylogeny resolves global patterns of mushroom evolution.</title>
        <authorList>
            <person name="Varga T."/>
            <person name="Krizsan K."/>
            <person name="Foldi C."/>
            <person name="Dima B."/>
            <person name="Sanchez-Garcia M."/>
            <person name="Sanchez-Ramirez S."/>
            <person name="Szollosi G.J."/>
            <person name="Szarkandi J.G."/>
            <person name="Papp V."/>
            <person name="Albert L."/>
            <person name="Andreopoulos W."/>
            <person name="Angelini C."/>
            <person name="Antonin V."/>
            <person name="Barry K.W."/>
            <person name="Bougher N.L."/>
            <person name="Buchanan P."/>
            <person name="Buyck B."/>
            <person name="Bense V."/>
            <person name="Catcheside P."/>
            <person name="Chovatia M."/>
            <person name="Cooper J."/>
            <person name="Damon W."/>
            <person name="Desjardin D."/>
            <person name="Finy P."/>
            <person name="Geml J."/>
            <person name="Haridas S."/>
            <person name="Hughes K."/>
            <person name="Justo A."/>
            <person name="Karasinski D."/>
            <person name="Kautmanova I."/>
            <person name="Kiss B."/>
            <person name="Kocsube S."/>
            <person name="Kotiranta H."/>
            <person name="LaButti K.M."/>
            <person name="Lechner B.E."/>
            <person name="Liimatainen K."/>
            <person name="Lipzen A."/>
            <person name="Lukacs Z."/>
            <person name="Mihaltcheva S."/>
            <person name="Morgado L.N."/>
            <person name="Niskanen T."/>
            <person name="Noordeloos M.E."/>
            <person name="Ohm R.A."/>
            <person name="Ortiz-Santana B."/>
            <person name="Ovrebo C."/>
            <person name="Racz N."/>
            <person name="Riley R."/>
            <person name="Savchenko A."/>
            <person name="Shiryaev A."/>
            <person name="Soop K."/>
            <person name="Spirin V."/>
            <person name="Szebenyi C."/>
            <person name="Tomsovsky M."/>
            <person name="Tulloss R.E."/>
            <person name="Uehling J."/>
            <person name="Grigoriev I.V."/>
            <person name="Vagvolgyi C."/>
            <person name="Papp T."/>
            <person name="Martin F.M."/>
            <person name="Miettinen O."/>
            <person name="Hibbett D.S."/>
            <person name="Nagy L.G."/>
        </authorList>
    </citation>
    <scope>NUCLEOTIDE SEQUENCE [LARGE SCALE GENOMIC DNA]</scope>
    <source>
        <strain evidence="8 9">OMC1185</strain>
    </source>
</reference>